<comment type="caution">
    <text evidence="2">The sequence shown here is derived from an EMBL/GenBank/DDBJ whole genome shotgun (WGS) entry which is preliminary data.</text>
</comment>
<sequence length="258" mass="28972">MLVPPMPPLTLIRTEDTPSSVNIGAMLGAIYIGATIAAVFYGITILQTVIYYKQNLNDPWLFRYAIVLLWILDTLHVALSTHALYFYLIESFGRYPSLFTIIWSFPLQLLVNMLIIFGVQVCVTFGLLSDNQKDSGLRTTDYTPSEYGNAATFIRSFHGSFSVLTFYIQFVPVAILLGAGLYVIYDTYTLSSFVDISTIKVSIYTVFSTVAGADFIIAGVMCFYLHKGRSMTRFSRRVLDLVLYGLFESDGPFIARPR</sequence>
<proteinExistence type="predicted"/>
<feature type="transmembrane region" description="Helical" evidence="1">
    <location>
        <begin position="109"/>
        <end position="128"/>
    </location>
</feature>
<feature type="transmembrane region" description="Helical" evidence="1">
    <location>
        <begin position="164"/>
        <end position="185"/>
    </location>
</feature>
<accession>A0AA39K9X2</accession>
<evidence type="ECO:0000256" key="1">
    <source>
        <dbReference type="SAM" id="Phobius"/>
    </source>
</evidence>
<evidence type="ECO:0000313" key="2">
    <source>
        <dbReference type="EMBL" id="KAK0457281.1"/>
    </source>
</evidence>
<dbReference type="RefSeq" id="XP_060329596.1">
    <property type="nucleotide sequence ID" value="XM_060479330.1"/>
</dbReference>
<dbReference type="EMBL" id="JAUEPS010000022">
    <property type="protein sequence ID" value="KAK0457281.1"/>
    <property type="molecule type" value="Genomic_DNA"/>
</dbReference>
<feature type="transmembrane region" description="Helical" evidence="1">
    <location>
        <begin position="205"/>
        <end position="226"/>
    </location>
</feature>
<gene>
    <name evidence="2" type="ORF">EV420DRAFT_1689898</name>
</gene>
<dbReference type="GeneID" id="85362878"/>
<dbReference type="Proteomes" id="UP001175211">
    <property type="component" value="Unassembled WGS sequence"/>
</dbReference>
<feature type="transmembrane region" description="Helical" evidence="1">
    <location>
        <begin position="64"/>
        <end position="89"/>
    </location>
</feature>
<reference evidence="2" key="1">
    <citation type="submission" date="2023-06" db="EMBL/GenBank/DDBJ databases">
        <authorList>
            <consortium name="Lawrence Berkeley National Laboratory"/>
            <person name="Ahrendt S."/>
            <person name="Sahu N."/>
            <person name="Indic B."/>
            <person name="Wong-Bajracharya J."/>
            <person name="Merenyi Z."/>
            <person name="Ke H.-M."/>
            <person name="Monk M."/>
            <person name="Kocsube S."/>
            <person name="Drula E."/>
            <person name="Lipzen A."/>
            <person name="Balint B."/>
            <person name="Henrissat B."/>
            <person name="Andreopoulos B."/>
            <person name="Martin F.M."/>
            <person name="Harder C.B."/>
            <person name="Rigling D."/>
            <person name="Ford K.L."/>
            <person name="Foster G.D."/>
            <person name="Pangilinan J."/>
            <person name="Papanicolaou A."/>
            <person name="Barry K."/>
            <person name="LaButti K."/>
            <person name="Viragh M."/>
            <person name="Koriabine M."/>
            <person name="Yan M."/>
            <person name="Riley R."/>
            <person name="Champramary S."/>
            <person name="Plett K.L."/>
            <person name="Tsai I.J."/>
            <person name="Slot J."/>
            <person name="Sipos G."/>
            <person name="Plett J."/>
            <person name="Nagy L.G."/>
            <person name="Grigoriev I.V."/>
        </authorList>
    </citation>
    <scope>NUCLEOTIDE SEQUENCE</scope>
    <source>
        <strain evidence="2">CCBAS 213</strain>
    </source>
</reference>
<keyword evidence="1" id="KW-0812">Transmembrane</keyword>
<dbReference type="PANTHER" id="PTHR40465">
    <property type="entry name" value="CHROMOSOME 1, WHOLE GENOME SHOTGUN SEQUENCE"/>
    <property type="match status" value="1"/>
</dbReference>
<evidence type="ECO:0000313" key="3">
    <source>
        <dbReference type="Proteomes" id="UP001175211"/>
    </source>
</evidence>
<protein>
    <submittedName>
        <fullName evidence="2">Uncharacterized protein</fullName>
    </submittedName>
</protein>
<keyword evidence="1" id="KW-0472">Membrane</keyword>
<dbReference type="AlphaFoldDB" id="A0AA39K9X2"/>
<feature type="transmembrane region" description="Helical" evidence="1">
    <location>
        <begin position="29"/>
        <end position="52"/>
    </location>
</feature>
<dbReference type="PANTHER" id="PTHR40465:SF1">
    <property type="entry name" value="DUF6534 DOMAIN-CONTAINING PROTEIN"/>
    <property type="match status" value="1"/>
</dbReference>
<keyword evidence="3" id="KW-1185">Reference proteome</keyword>
<keyword evidence="1" id="KW-1133">Transmembrane helix</keyword>
<organism evidence="2 3">
    <name type="scientific">Armillaria tabescens</name>
    <name type="common">Ringless honey mushroom</name>
    <name type="synonym">Agaricus tabescens</name>
    <dbReference type="NCBI Taxonomy" id="1929756"/>
    <lineage>
        <taxon>Eukaryota</taxon>
        <taxon>Fungi</taxon>
        <taxon>Dikarya</taxon>
        <taxon>Basidiomycota</taxon>
        <taxon>Agaricomycotina</taxon>
        <taxon>Agaricomycetes</taxon>
        <taxon>Agaricomycetidae</taxon>
        <taxon>Agaricales</taxon>
        <taxon>Marasmiineae</taxon>
        <taxon>Physalacriaceae</taxon>
        <taxon>Desarmillaria</taxon>
    </lineage>
</organism>
<name>A0AA39K9X2_ARMTA</name>